<protein>
    <submittedName>
        <fullName evidence="1">Uncharacterized protein</fullName>
    </submittedName>
</protein>
<evidence type="ECO:0000313" key="2">
    <source>
        <dbReference type="Proteomes" id="UP000499080"/>
    </source>
</evidence>
<accession>A0A4Y2RHH9</accession>
<name>A0A4Y2RHH9_ARAVE</name>
<dbReference type="Proteomes" id="UP000499080">
    <property type="component" value="Unassembled WGS sequence"/>
</dbReference>
<sequence length="137" mass="15783">MRVTRPRLCPVRALRLLSPFITTYVTTSIVGGKVWRQVRAGRVELSSLQSSGDHIILRQVHLQWTASDTERGQRLPSCPIHLGACLGQFLWLTSPPPLYFLWLRVTNFVATGHDDEVSFHNENSPWQVYYSFYRGIR</sequence>
<gene>
    <name evidence="1" type="ORF">AVEN_32052_1</name>
</gene>
<keyword evidence="2" id="KW-1185">Reference proteome</keyword>
<organism evidence="1 2">
    <name type="scientific">Araneus ventricosus</name>
    <name type="common">Orbweaver spider</name>
    <name type="synonym">Epeira ventricosa</name>
    <dbReference type="NCBI Taxonomy" id="182803"/>
    <lineage>
        <taxon>Eukaryota</taxon>
        <taxon>Metazoa</taxon>
        <taxon>Ecdysozoa</taxon>
        <taxon>Arthropoda</taxon>
        <taxon>Chelicerata</taxon>
        <taxon>Arachnida</taxon>
        <taxon>Araneae</taxon>
        <taxon>Araneomorphae</taxon>
        <taxon>Entelegynae</taxon>
        <taxon>Araneoidea</taxon>
        <taxon>Araneidae</taxon>
        <taxon>Araneus</taxon>
    </lineage>
</organism>
<evidence type="ECO:0000313" key="1">
    <source>
        <dbReference type="EMBL" id="GBN75258.1"/>
    </source>
</evidence>
<reference evidence="1 2" key="1">
    <citation type="journal article" date="2019" name="Sci. Rep.">
        <title>Orb-weaving spider Araneus ventricosus genome elucidates the spidroin gene catalogue.</title>
        <authorList>
            <person name="Kono N."/>
            <person name="Nakamura H."/>
            <person name="Ohtoshi R."/>
            <person name="Moran D.A.P."/>
            <person name="Shinohara A."/>
            <person name="Yoshida Y."/>
            <person name="Fujiwara M."/>
            <person name="Mori M."/>
            <person name="Tomita M."/>
            <person name="Arakawa K."/>
        </authorList>
    </citation>
    <scope>NUCLEOTIDE SEQUENCE [LARGE SCALE GENOMIC DNA]</scope>
</reference>
<dbReference type="AlphaFoldDB" id="A0A4Y2RHH9"/>
<comment type="caution">
    <text evidence="1">The sequence shown here is derived from an EMBL/GenBank/DDBJ whole genome shotgun (WGS) entry which is preliminary data.</text>
</comment>
<proteinExistence type="predicted"/>
<dbReference type="EMBL" id="BGPR01017150">
    <property type="protein sequence ID" value="GBN75258.1"/>
    <property type="molecule type" value="Genomic_DNA"/>
</dbReference>